<evidence type="ECO:0000313" key="2">
    <source>
        <dbReference type="Proteomes" id="UP000664265"/>
    </source>
</evidence>
<dbReference type="RefSeq" id="WP_107581507.1">
    <property type="nucleotide sequence ID" value="NZ_JAERMS010000001.1"/>
</dbReference>
<name>A0ABS3M2A0_9BACT</name>
<proteinExistence type="predicted"/>
<evidence type="ECO:0000313" key="1">
    <source>
        <dbReference type="EMBL" id="MBO1362321.1"/>
    </source>
</evidence>
<protein>
    <submittedName>
        <fullName evidence="1">Uncharacterized protein</fullName>
    </submittedName>
</protein>
<organism evidence="1 2">
    <name type="scientific">Prevotella illustrans</name>
    <dbReference type="NCBI Taxonomy" id="2800387"/>
    <lineage>
        <taxon>Bacteria</taxon>
        <taxon>Pseudomonadati</taxon>
        <taxon>Bacteroidota</taxon>
        <taxon>Bacteroidia</taxon>
        <taxon>Bacteroidales</taxon>
        <taxon>Prevotellaceae</taxon>
        <taxon>Prevotella</taxon>
    </lineage>
</organism>
<sequence>MQLSNIKRGWMPLTLAAGLITVAKTPVYADIDQFSKIVAVINRTDTAEYIQEVNNENDIILNDKISFRNHLTAWQSKTMFLSSIQRIIDLPDFKAIVAMGRNAVPFILEEIEAKPSNLVWALNLIFKKKITDTPNTTIEEACKLWVKALRS</sequence>
<dbReference type="EMBL" id="JAERMS010000001">
    <property type="protein sequence ID" value="MBO1362321.1"/>
    <property type="molecule type" value="Genomic_DNA"/>
</dbReference>
<accession>A0ABS3M2A0</accession>
<dbReference type="Proteomes" id="UP000664265">
    <property type="component" value="Unassembled WGS sequence"/>
</dbReference>
<keyword evidence="2" id="KW-1185">Reference proteome</keyword>
<comment type="caution">
    <text evidence="1">The sequence shown here is derived from an EMBL/GenBank/DDBJ whole genome shotgun (WGS) entry which is preliminary data.</text>
</comment>
<gene>
    <name evidence="1" type="ORF">JHU38_00740</name>
</gene>
<reference evidence="1 2" key="1">
    <citation type="submission" date="2021-01" db="EMBL/GenBank/DDBJ databases">
        <title>Prevotella A2931 sp. nov.</title>
        <authorList>
            <person name="Buhl M."/>
            <person name="Oberhettinger P."/>
        </authorList>
    </citation>
    <scope>NUCLEOTIDE SEQUENCE [LARGE SCALE GENOMIC DNA]</scope>
    <source>
        <strain evidence="1 2">A2931</strain>
    </source>
</reference>